<evidence type="ECO:0000256" key="2">
    <source>
        <dbReference type="PROSITE-ProRule" id="PRU00108"/>
    </source>
</evidence>
<reference evidence="6 7" key="1">
    <citation type="submission" date="2024-01" db="EMBL/GenBank/DDBJ databases">
        <title>Comparative genomics of Cryptococcus and Kwoniella reveals pathogenesis evolution and contrasting modes of karyotype evolution via chromosome fusion or intercentromeric recombination.</title>
        <authorList>
            <person name="Coelho M.A."/>
            <person name="David-Palma M."/>
            <person name="Shea T."/>
            <person name="Bowers K."/>
            <person name="McGinley-Smith S."/>
            <person name="Mohammad A.W."/>
            <person name="Gnirke A."/>
            <person name="Yurkov A.M."/>
            <person name="Nowrousian M."/>
            <person name="Sun S."/>
            <person name="Cuomo C.A."/>
            <person name="Heitman J."/>
        </authorList>
    </citation>
    <scope>NUCLEOTIDE SEQUENCE [LARGE SCALE GENOMIC DNA]</scope>
    <source>
        <strain evidence="6 7">7685027</strain>
    </source>
</reference>
<dbReference type="InterPro" id="IPR051775">
    <property type="entry name" value="Homeobox_domain"/>
</dbReference>
<dbReference type="Pfam" id="PF00046">
    <property type="entry name" value="Homeodomain"/>
    <property type="match status" value="1"/>
</dbReference>
<feature type="DNA-binding region" description="Homeobox" evidence="2">
    <location>
        <begin position="137"/>
        <end position="196"/>
    </location>
</feature>
<dbReference type="PROSITE" id="PS50071">
    <property type="entry name" value="HOMEOBOX_2"/>
    <property type="match status" value="1"/>
</dbReference>
<dbReference type="CDD" id="cd00086">
    <property type="entry name" value="homeodomain"/>
    <property type="match status" value="1"/>
</dbReference>
<dbReference type="InterPro" id="IPR009057">
    <property type="entry name" value="Homeodomain-like_sf"/>
</dbReference>
<dbReference type="InterPro" id="IPR001356">
    <property type="entry name" value="HD"/>
</dbReference>
<gene>
    <name evidence="6" type="ORF">IAS62_000677</name>
</gene>
<keyword evidence="7" id="KW-1185">Reference proteome</keyword>
<feature type="compositionally biased region" description="Basic and acidic residues" evidence="4">
    <location>
        <begin position="1"/>
        <end position="11"/>
    </location>
</feature>
<feature type="compositionally biased region" description="Polar residues" evidence="4">
    <location>
        <begin position="257"/>
        <end position="272"/>
    </location>
</feature>
<keyword evidence="2 3" id="KW-0539">Nucleus</keyword>
<accession>A0ABZ2APK6</accession>
<feature type="compositionally biased region" description="Basic and acidic residues" evidence="4">
    <location>
        <begin position="319"/>
        <end position="331"/>
    </location>
</feature>
<dbReference type="PANTHER" id="PTHR24323">
    <property type="entry name" value="CEH-10 HOMEODOMAIN-CONTAINING HOMOLOG"/>
    <property type="match status" value="1"/>
</dbReference>
<comment type="subcellular location">
    <subcellularLocation>
        <location evidence="1 2 3">Nucleus</location>
    </subcellularLocation>
</comment>
<protein>
    <recommendedName>
        <fullName evidence="5">Homeobox domain-containing protein</fullName>
    </recommendedName>
</protein>
<feature type="compositionally biased region" description="Polar residues" evidence="4">
    <location>
        <begin position="20"/>
        <end position="30"/>
    </location>
</feature>
<dbReference type="SMART" id="SM00389">
    <property type="entry name" value="HOX"/>
    <property type="match status" value="1"/>
</dbReference>
<evidence type="ECO:0000256" key="3">
    <source>
        <dbReference type="RuleBase" id="RU000682"/>
    </source>
</evidence>
<dbReference type="Gene3D" id="1.10.10.60">
    <property type="entry name" value="Homeodomain-like"/>
    <property type="match status" value="1"/>
</dbReference>
<evidence type="ECO:0000313" key="6">
    <source>
        <dbReference type="EMBL" id="WVO19397.1"/>
    </source>
</evidence>
<dbReference type="EMBL" id="CP143806">
    <property type="protein sequence ID" value="WVO19397.1"/>
    <property type="molecule type" value="Genomic_DNA"/>
</dbReference>
<feature type="region of interest" description="Disordered" evidence="4">
    <location>
        <begin position="296"/>
        <end position="371"/>
    </location>
</feature>
<evidence type="ECO:0000259" key="5">
    <source>
        <dbReference type="PROSITE" id="PS50071"/>
    </source>
</evidence>
<keyword evidence="2 3" id="KW-0371">Homeobox</keyword>
<feature type="compositionally biased region" description="Basic residues" evidence="4">
    <location>
        <begin position="247"/>
        <end position="256"/>
    </location>
</feature>
<dbReference type="Proteomes" id="UP001432216">
    <property type="component" value="Chromosome 1"/>
</dbReference>
<name>A0ABZ2APK6_9TREE</name>
<sequence length="459" mass="52184">MSSNADSERSRVSTRIRSKSIPSSTSQSLEPHTYAKEPNLSDSEDDISPQATSESSIDSANAYPTLLDVDASVLQFLAGLQPPAITPWQDAGPDLDWVPKWWHNEQSQEFKAAAIDKKSLNEWDYLEAPWLYRFKCKMSPRKRFTTPQLQILEVQWSNDISPPKVDRQRLAMWMGTRTKHVNIWFQNRRQYKKKVHASGEIPEPAYIMVEGLVEPTAAMKVIVSKIANGEVKTNNLTTVASSFNSSNKKRASRPSVKRSNTWSNTVPSSTPSYEELQTPPARGNRKFTHVSIALKHRSSFTQDPSQQSGSRQNRVKRPKNVDPRRHADPGQKGRFSNTSAHTGAQRRPRTDSRSMSTPIHHYTPPQRHSAPVNRILPEYKTDWSRESSFRLNAIEDEGNVVTTADLADAKRKRYPPSYGFGRGEPRPVCSLRREYKQADWEVQEVLMAADILMGMQRTR</sequence>
<proteinExistence type="predicted"/>
<feature type="compositionally biased region" description="Polar residues" evidence="4">
    <location>
        <begin position="299"/>
        <end position="312"/>
    </location>
</feature>
<evidence type="ECO:0000313" key="7">
    <source>
        <dbReference type="Proteomes" id="UP001432216"/>
    </source>
</evidence>
<dbReference type="PANTHER" id="PTHR24323:SF7">
    <property type="entry name" value="HOMEOBOX DOMAIN-CONTAINING PROTEIN"/>
    <property type="match status" value="1"/>
</dbReference>
<feature type="region of interest" description="Disordered" evidence="4">
    <location>
        <begin position="1"/>
        <end position="56"/>
    </location>
</feature>
<evidence type="ECO:0000256" key="1">
    <source>
        <dbReference type="ARBA" id="ARBA00004123"/>
    </source>
</evidence>
<feature type="region of interest" description="Disordered" evidence="4">
    <location>
        <begin position="243"/>
        <end position="284"/>
    </location>
</feature>
<feature type="domain" description="Homeobox" evidence="5">
    <location>
        <begin position="135"/>
        <end position="195"/>
    </location>
</feature>
<keyword evidence="2 3" id="KW-0238">DNA-binding</keyword>
<dbReference type="RefSeq" id="XP_064718637.1">
    <property type="nucleotide sequence ID" value="XM_064862565.1"/>
</dbReference>
<organism evidence="6 7">
    <name type="scientific">Cryptococcus decagattii</name>
    <dbReference type="NCBI Taxonomy" id="1859122"/>
    <lineage>
        <taxon>Eukaryota</taxon>
        <taxon>Fungi</taxon>
        <taxon>Dikarya</taxon>
        <taxon>Basidiomycota</taxon>
        <taxon>Agaricomycotina</taxon>
        <taxon>Tremellomycetes</taxon>
        <taxon>Tremellales</taxon>
        <taxon>Cryptococcaceae</taxon>
        <taxon>Cryptococcus</taxon>
        <taxon>Cryptococcus gattii species complex</taxon>
    </lineage>
</organism>
<evidence type="ECO:0000256" key="4">
    <source>
        <dbReference type="SAM" id="MobiDB-lite"/>
    </source>
</evidence>
<dbReference type="SUPFAM" id="SSF46689">
    <property type="entry name" value="Homeodomain-like"/>
    <property type="match status" value="1"/>
</dbReference>
<dbReference type="GeneID" id="89987453"/>